<evidence type="ECO:0000256" key="1">
    <source>
        <dbReference type="SAM" id="MobiDB-lite"/>
    </source>
</evidence>
<evidence type="ECO:0000256" key="2">
    <source>
        <dbReference type="SAM" id="Phobius"/>
    </source>
</evidence>
<dbReference type="AlphaFoldDB" id="A0A7R8W3J4"/>
<feature type="transmembrane region" description="Helical" evidence="2">
    <location>
        <begin position="6"/>
        <end position="25"/>
    </location>
</feature>
<reference evidence="3" key="1">
    <citation type="submission" date="2020-11" db="EMBL/GenBank/DDBJ databases">
        <authorList>
            <person name="Tran Van P."/>
        </authorList>
    </citation>
    <scope>NUCLEOTIDE SEQUENCE</scope>
</reference>
<keyword evidence="2" id="KW-0812">Transmembrane</keyword>
<keyword evidence="2" id="KW-1133">Transmembrane helix</keyword>
<feature type="compositionally biased region" description="Polar residues" evidence="1">
    <location>
        <begin position="174"/>
        <end position="184"/>
    </location>
</feature>
<feature type="region of interest" description="Disordered" evidence="1">
    <location>
        <begin position="264"/>
        <end position="284"/>
    </location>
</feature>
<feature type="region of interest" description="Disordered" evidence="1">
    <location>
        <begin position="163"/>
        <end position="185"/>
    </location>
</feature>
<accession>A0A7R8W3J4</accession>
<sequence length="344" mass="39281">MALQNAFTIVFLLVCFGALLNIGFVNEMQGLGTGLGTGIRLEDSFGLFGLYQRFDSLQINRNVTKVMIRDAPARVANVSFHHRTLVVVGGVLARGMFDTSAADQTIISAVCEHMSREMQGLGNELREPDLRTRLICVAFINDSTHYKLIRIWGLIEHNRTCEQEQSWTERKQTSSEQVRTSEQVRMNKTERRVNKSGLGLELNRILVWSFVLEKERVQWAWERREEERQFSERKSRQSQSSGLALGQMAPLVLRYAEIRTGANEVRGHSEQGGSRLPPQVPQWRTGERSFQKDHIILEEVSLNLESDLAKQNVLKQLLLAVEDYPVGVKKRELSRFPLVEEDAE</sequence>
<feature type="compositionally biased region" description="Basic and acidic residues" evidence="1">
    <location>
        <begin position="163"/>
        <end position="173"/>
    </location>
</feature>
<protein>
    <submittedName>
        <fullName evidence="3">Uncharacterized protein</fullName>
    </submittedName>
</protein>
<keyword evidence="2" id="KW-0472">Membrane</keyword>
<name>A0A7R8W3J4_9CRUS</name>
<organism evidence="3">
    <name type="scientific">Cyprideis torosa</name>
    <dbReference type="NCBI Taxonomy" id="163714"/>
    <lineage>
        <taxon>Eukaryota</taxon>
        <taxon>Metazoa</taxon>
        <taxon>Ecdysozoa</taxon>
        <taxon>Arthropoda</taxon>
        <taxon>Crustacea</taxon>
        <taxon>Oligostraca</taxon>
        <taxon>Ostracoda</taxon>
        <taxon>Podocopa</taxon>
        <taxon>Podocopida</taxon>
        <taxon>Cytherocopina</taxon>
        <taxon>Cytheroidea</taxon>
        <taxon>Cytherideidae</taxon>
        <taxon>Cyprideis</taxon>
    </lineage>
</organism>
<proteinExistence type="predicted"/>
<gene>
    <name evidence="3" type="ORF">CTOB1V02_LOCUS2127</name>
</gene>
<evidence type="ECO:0000313" key="3">
    <source>
        <dbReference type="EMBL" id="CAD7224157.1"/>
    </source>
</evidence>
<dbReference type="EMBL" id="OB660319">
    <property type="protein sequence ID" value="CAD7224157.1"/>
    <property type="molecule type" value="Genomic_DNA"/>
</dbReference>